<dbReference type="GO" id="GO:0004040">
    <property type="term" value="F:amidase activity"/>
    <property type="evidence" value="ECO:0007669"/>
    <property type="project" value="InterPro"/>
</dbReference>
<feature type="domain" description="SH3b" evidence="5">
    <location>
        <begin position="172"/>
        <end position="234"/>
    </location>
</feature>
<dbReference type="Gene3D" id="2.30.30.40">
    <property type="entry name" value="SH3 Domains"/>
    <property type="match status" value="4"/>
</dbReference>
<feature type="domain" description="SH3" evidence="4">
    <location>
        <begin position="22"/>
        <end position="88"/>
    </location>
</feature>
<feature type="region of interest" description="Disordered" evidence="2">
    <location>
        <begin position="317"/>
        <end position="352"/>
    </location>
</feature>
<dbReference type="PANTHER" id="PTHR34408">
    <property type="entry name" value="FAMILY PROTEIN, PUTATIVE-RELATED"/>
    <property type="match status" value="1"/>
</dbReference>
<dbReference type="InterPro" id="IPR001452">
    <property type="entry name" value="SH3_domain"/>
</dbReference>
<dbReference type="InterPro" id="IPR003646">
    <property type="entry name" value="SH3-like_bac-type"/>
</dbReference>
<dbReference type="SUPFAM" id="SSF50044">
    <property type="entry name" value="SH3-domain"/>
    <property type="match status" value="1"/>
</dbReference>
<feature type="domain" description="SH3b" evidence="5">
    <location>
        <begin position="255"/>
        <end position="317"/>
    </location>
</feature>
<evidence type="ECO:0000259" key="4">
    <source>
        <dbReference type="PROSITE" id="PS50002"/>
    </source>
</evidence>
<feature type="domain" description="SH3b" evidence="5">
    <location>
        <begin position="24"/>
        <end position="87"/>
    </location>
</feature>
<dbReference type="EMBL" id="FQWX01000010">
    <property type="protein sequence ID" value="SHG88704.1"/>
    <property type="molecule type" value="Genomic_DNA"/>
</dbReference>
<evidence type="ECO:0000256" key="1">
    <source>
        <dbReference type="ARBA" id="ARBA00022443"/>
    </source>
</evidence>
<dbReference type="Gene3D" id="1.10.530.10">
    <property type="match status" value="1"/>
</dbReference>
<reference evidence="7" key="1">
    <citation type="submission" date="2016-11" db="EMBL/GenBank/DDBJ databases">
        <authorList>
            <person name="Varghese N."/>
            <person name="Submissions S."/>
        </authorList>
    </citation>
    <scope>NUCLEOTIDE SEQUENCE [LARGE SCALE GENOMIC DNA]</scope>
    <source>
        <strain evidence="7">DSM 2635</strain>
    </source>
</reference>
<dbReference type="PANTHER" id="PTHR34408:SF1">
    <property type="entry name" value="GLYCOSYL HYDROLASE FAMILY 19 DOMAIN-CONTAINING PROTEIN HI_1415"/>
    <property type="match status" value="1"/>
</dbReference>
<evidence type="ECO:0000256" key="2">
    <source>
        <dbReference type="SAM" id="MobiDB-lite"/>
    </source>
</evidence>
<dbReference type="SMART" id="SM00047">
    <property type="entry name" value="LYZ2"/>
    <property type="match status" value="1"/>
</dbReference>
<evidence type="ECO:0000313" key="6">
    <source>
        <dbReference type="EMBL" id="SHG88704.1"/>
    </source>
</evidence>
<dbReference type="CDD" id="cd00174">
    <property type="entry name" value="SH3"/>
    <property type="match status" value="1"/>
</dbReference>
<feature type="signal peptide" evidence="3">
    <location>
        <begin position="1"/>
        <end position="22"/>
    </location>
</feature>
<feature type="chain" id="PRO_5012680302" evidence="3">
    <location>
        <begin position="23"/>
        <end position="633"/>
    </location>
</feature>
<dbReference type="STRING" id="1121321.SAMN04488530_11055"/>
<dbReference type="Pfam" id="PF08239">
    <property type="entry name" value="SH3_3"/>
    <property type="match status" value="4"/>
</dbReference>
<gene>
    <name evidence="6" type="ORF">SAMN04488530_11055</name>
</gene>
<name>A0A1M5NGM0_9FIRM</name>
<keyword evidence="7" id="KW-1185">Reference proteome</keyword>
<proteinExistence type="predicted"/>
<keyword evidence="1" id="KW-0728">SH3 domain</keyword>
<evidence type="ECO:0000259" key="5">
    <source>
        <dbReference type="PROSITE" id="PS51781"/>
    </source>
</evidence>
<dbReference type="InterPro" id="IPR002901">
    <property type="entry name" value="MGlyc_endo_b_GlcNAc-like_dom"/>
</dbReference>
<sequence>MKNKVAIATLAALPMAFTSVHASGQIGVVTASSLNIRSGPGISNKINFVAKKNDKLTILSSSNGWYKVKSDSGKEGWGSSKYISISSQTTTSNSSSNGSKQVTASRLNMRNGAGMSYRVICVLNKGDKVELISKSNEWSKIKHNGRIGYVANQYLGDIKTSEGTTNTGTVNTTKKQVNASSLNVRSGEGTSCGVIGSLKRGAIIDVISQKAGWSKINYNGKIGYVSSIYLKEVAQNNTNNNQNNNTNNTNNNANIIKKQVNTAALNVRSGPGTGYSKLGTLTRGKVVDVLSENGGWSRIKYNGKDCYVSSGYLINSSSQAPSNSQGNNTNNNTNNNNTNNNSSNETQVGGSETVNGFNVNYKSLNYTLDDHINKQYEKAVSGGNIIASINSRSSSALNILGESLTTFSIRGSSPYVCASKTDLERYLNPNNFTSSTSGIMQFLRTDSYREGISVESLNSYLNSLPSTSGTNVFYNQGQAFINSARKYNIDLTYLVANAMWETGYGRSVLAQGQTITSYKGQELPNPVKVYNFYGIGAIDRSANVSGAEAAYSNGWTSVEATIDGSAKWISQNYIHNSKYNQNTVYKMRWNYDYTWHQYASDVNWANGISNIMGKIASKCGASSNVTFEVPKYR</sequence>
<dbReference type="InterPro" id="IPR036028">
    <property type="entry name" value="SH3-like_dom_sf"/>
</dbReference>
<evidence type="ECO:0000313" key="7">
    <source>
        <dbReference type="Proteomes" id="UP000243255"/>
    </source>
</evidence>
<feature type="compositionally biased region" description="Low complexity" evidence="2">
    <location>
        <begin position="322"/>
        <end position="346"/>
    </location>
</feature>
<dbReference type="PROSITE" id="PS51781">
    <property type="entry name" value="SH3B"/>
    <property type="match status" value="4"/>
</dbReference>
<accession>A0A1M5NGM0</accession>
<dbReference type="Pfam" id="PF01832">
    <property type="entry name" value="Glucosaminidase"/>
    <property type="match status" value="1"/>
</dbReference>
<dbReference type="AlphaFoldDB" id="A0A1M5NGM0"/>
<evidence type="ECO:0000256" key="3">
    <source>
        <dbReference type="SAM" id="SignalP"/>
    </source>
</evidence>
<organism evidence="6 7">
    <name type="scientific">Asaccharospora irregularis DSM 2635</name>
    <dbReference type="NCBI Taxonomy" id="1121321"/>
    <lineage>
        <taxon>Bacteria</taxon>
        <taxon>Bacillati</taxon>
        <taxon>Bacillota</taxon>
        <taxon>Clostridia</taxon>
        <taxon>Peptostreptococcales</taxon>
        <taxon>Peptostreptococcaceae</taxon>
        <taxon>Asaccharospora</taxon>
    </lineage>
</organism>
<dbReference type="RefSeq" id="WP_073125383.1">
    <property type="nucleotide sequence ID" value="NZ_BAABCH010000101.1"/>
</dbReference>
<dbReference type="OrthoDB" id="9816557at2"/>
<dbReference type="InterPro" id="IPR052354">
    <property type="entry name" value="Cell_Wall_Dynamics_Protein"/>
</dbReference>
<dbReference type="PROSITE" id="PS50002">
    <property type="entry name" value="SH3"/>
    <property type="match status" value="1"/>
</dbReference>
<keyword evidence="3" id="KW-0732">Signal</keyword>
<dbReference type="SMART" id="SM00287">
    <property type="entry name" value="SH3b"/>
    <property type="match status" value="4"/>
</dbReference>
<feature type="domain" description="SH3b" evidence="5">
    <location>
        <begin position="97"/>
        <end position="159"/>
    </location>
</feature>
<protein>
    <submittedName>
        <fullName evidence="6">Beta-N-acetylglucosaminidase</fullName>
    </submittedName>
</protein>
<dbReference type="Proteomes" id="UP000243255">
    <property type="component" value="Unassembled WGS sequence"/>
</dbReference>